<dbReference type="InterPro" id="IPR006949">
    <property type="entry name" value="Barrel_Baseplate_J-like"/>
</dbReference>
<sequence length="387" mass="43106">MALENSNLKSIKDYPEISFMKNYTMEQLADDMIAWFKEKYKEITGEDIVLGKADDRRIILLTGAYFIYQGYMYLDDAGKMGLLKYSRGDYLENLGALKHIYRKPATGATTTIRFSMTTQRVSAIGIPKGTRVTAGDNIYFATDVYAEIAVGKKYVDVQATCTITGAATNNYDIGDLNTIVDIVAFVDSAKNITKPENGADIESDESLRQRIYIAPASYSTAGSVDSYEYFTRQYSSDISNVRITSPEPGVVQIRYLLKDGAIPEAESIHKLKEYLSGENIRPLTDKVEVLAPTRKKYNINLTYYINKSDQSMANTIQAKVTQAITDYIAWQRAEIGRDINPDILKQKIIDAGAKRADITSPVFIVVDENSVAGIDTQTVTYGGLEND</sequence>
<comment type="caution">
    <text evidence="3">The sequence shown here is derived from an EMBL/GenBank/DDBJ whole genome shotgun (WGS) entry which is preliminary data.</text>
</comment>
<dbReference type="eggNOG" id="COG3948">
    <property type="taxonomic scope" value="Bacteria"/>
</dbReference>
<dbReference type="InterPro" id="IPR052399">
    <property type="entry name" value="Phage_Baseplate_Assmbl_Protein"/>
</dbReference>
<dbReference type="PANTHER" id="PTHR37829:SF3">
    <property type="entry name" value="PROTEIN JAYE-RELATED"/>
    <property type="match status" value="1"/>
</dbReference>
<proteinExistence type="predicted"/>
<accession>E6LKB7</accession>
<gene>
    <name evidence="3" type="ORF">HMPREF0381_0402</name>
</gene>
<dbReference type="Proteomes" id="UP000003434">
    <property type="component" value="Unassembled WGS sequence"/>
</dbReference>
<dbReference type="AlphaFoldDB" id="E6LKB7"/>
<dbReference type="PANTHER" id="PTHR37829">
    <property type="entry name" value="PHAGE-LIKE ELEMENT PBSX PROTEIN XKDT"/>
    <property type="match status" value="1"/>
</dbReference>
<dbReference type="InterPro" id="IPR014507">
    <property type="entry name" value="Baseplate_assembly_J_pred"/>
</dbReference>
<name>E6LKB7_9FIRM</name>
<dbReference type="RefSeq" id="WP_008750173.1">
    <property type="nucleotide sequence ID" value="NZ_GL622296.1"/>
</dbReference>
<evidence type="ECO:0000259" key="1">
    <source>
        <dbReference type="Pfam" id="PF04865"/>
    </source>
</evidence>
<reference evidence="3 4" key="1">
    <citation type="submission" date="2010-12" db="EMBL/GenBank/DDBJ databases">
        <authorList>
            <person name="Muzny D."/>
            <person name="Qin X."/>
            <person name="Deng J."/>
            <person name="Jiang H."/>
            <person name="Liu Y."/>
            <person name="Qu J."/>
            <person name="Song X.-Z."/>
            <person name="Zhang L."/>
            <person name="Thornton R."/>
            <person name="Coyle M."/>
            <person name="Francisco L."/>
            <person name="Jackson L."/>
            <person name="Javaid M."/>
            <person name="Korchina V."/>
            <person name="Kovar C."/>
            <person name="Mata R."/>
            <person name="Mathew T."/>
            <person name="Ngo R."/>
            <person name="Nguyen L."/>
            <person name="Nguyen N."/>
            <person name="Okwuonu G."/>
            <person name="Ongeri F."/>
            <person name="Pham C."/>
            <person name="Simmons D."/>
            <person name="Wilczek-Boney K."/>
            <person name="Hale W."/>
            <person name="Jakkamsetti A."/>
            <person name="Pham P."/>
            <person name="Ruth R."/>
            <person name="San Lucas F."/>
            <person name="Warren J."/>
            <person name="Zhang J."/>
            <person name="Zhao Z."/>
            <person name="Zhou C."/>
            <person name="Zhu D."/>
            <person name="Lee S."/>
            <person name="Bess C."/>
            <person name="Blankenburg K."/>
            <person name="Forbes L."/>
            <person name="Fu Q."/>
            <person name="Gubbala S."/>
            <person name="Hirani K."/>
            <person name="Jayaseelan J.C."/>
            <person name="Lara F."/>
            <person name="Munidasa M."/>
            <person name="Palculict T."/>
            <person name="Patil S."/>
            <person name="Pu L.-L."/>
            <person name="Saada N."/>
            <person name="Tang L."/>
            <person name="Weissenberger G."/>
            <person name="Zhu Y."/>
            <person name="Hemphill L."/>
            <person name="Shang Y."/>
            <person name="Youmans B."/>
            <person name="Ayvaz T."/>
            <person name="Ross M."/>
            <person name="Santibanez J."/>
            <person name="Aqrawi P."/>
            <person name="Gross S."/>
            <person name="Joshi V."/>
            <person name="Fowler G."/>
            <person name="Nazareth L."/>
            <person name="Reid J."/>
            <person name="Worley K."/>
            <person name="Petrosino J."/>
            <person name="Highlander S."/>
            <person name="Gibbs R."/>
        </authorList>
    </citation>
    <scope>NUCLEOTIDE SEQUENCE [LARGE SCALE GENOMIC DNA]</scope>
    <source>
        <strain evidence="3 4">DSM 3986</strain>
    </source>
</reference>
<feature type="domain" description="Baseplate J-like central" evidence="2">
    <location>
        <begin position="219"/>
        <end position="291"/>
    </location>
</feature>
<feature type="domain" description="Baseplate protein J-like barrel" evidence="1">
    <location>
        <begin position="111"/>
        <end position="198"/>
    </location>
</feature>
<dbReference type="Pfam" id="PF26078">
    <property type="entry name" value="Baseplate_J_M"/>
    <property type="match status" value="1"/>
</dbReference>
<dbReference type="EMBL" id="AEPW01000008">
    <property type="protein sequence ID" value="EFU77757.1"/>
    <property type="molecule type" value="Genomic_DNA"/>
</dbReference>
<evidence type="ECO:0000313" key="4">
    <source>
        <dbReference type="Proteomes" id="UP000003434"/>
    </source>
</evidence>
<evidence type="ECO:0000313" key="3">
    <source>
        <dbReference type="EMBL" id="EFU77757.1"/>
    </source>
</evidence>
<dbReference type="PIRSF" id="PIRSF020481">
    <property type="entry name" value="BAP"/>
    <property type="match status" value="1"/>
</dbReference>
<dbReference type="Pfam" id="PF04865">
    <property type="entry name" value="Baseplate_J"/>
    <property type="match status" value="1"/>
</dbReference>
<dbReference type="HOGENOM" id="CLU_046415_1_1_9"/>
<protein>
    <submittedName>
        <fullName evidence="3">Baseplate J-like protein</fullName>
    </submittedName>
</protein>
<organism evidence="3 4">
    <name type="scientific">Lachnoanaerobaculum saburreum DSM 3986</name>
    <dbReference type="NCBI Taxonomy" id="887325"/>
    <lineage>
        <taxon>Bacteria</taxon>
        <taxon>Bacillati</taxon>
        <taxon>Bacillota</taxon>
        <taxon>Clostridia</taxon>
        <taxon>Lachnospirales</taxon>
        <taxon>Lachnospiraceae</taxon>
        <taxon>Lachnoanaerobaculum</taxon>
    </lineage>
</organism>
<dbReference type="InterPro" id="IPR058531">
    <property type="entry name" value="Baseplate_J_M"/>
</dbReference>
<evidence type="ECO:0000259" key="2">
    <source>
        <dbReference type="Pfam" id="PF26078"/>
    </source>
</evidence>